<organism evidence="1">
    <name type="scientific">marine sediment metagenome</name>
    <dbReference type="NCBI Taxonomy" id="412755"/>
    <lineage>
        <taxon>unclassified sequences</taxon>
        <taxon>metagenomes</taxon>
        <taxon>ecological metagenomes</taxon>
    </lineage>
</organism>
<protein>
    <recommendedName>
        <fullName evidence="2">Calcineurin-like phosphoesterase domain-containing protein</fullName>
    </recommendedName>
</protein>
<gene>
    <name evidence="1" type="ORF">S06H3_21090</name>
</gene>
<comment type="caution">
    <text evidence="1">The sequence shown here is derived from an EMBL/GenBank/DDBJ whole genome shotgun (WGS) entry which is preliminary data.</text>
</comment>
<accession>X1LLM7</accession>
<evidence type="ECO:0000313" key="1">
    <source>
        <dbReference type="EMBL" id="GAI03320.1"/>
    </source>
</evidence>
<reference evidence="1" key="1">
    <citation type="journal article" date="2014" name="Front. Microbiol.">
        <title>High frequency of phylogenetically diverse reductive dehalogenase-homologous genes in deep subseafloor sedimentary metagenomes.</title>
        <authorList>
            <person name="Kawai M."/>
            <person name="Futagami T."/>
            <person name="Toyoda A."/>
            <person name="Takaki Y."/>
            <person name="Nishi S."/>
            <person name="Hori S."/>
            <person name="Arai W."/>
            <person name="Tsubouchi T."/>
            <person name="Morono Y."/>
            <person name="Uchiyama I."/>
            <person name="Ito T."/>
            <person name="Fujiyama A."/>
            <person name="Inagaki F."/>
            <person name="Takami H."/>
        </authorList>
    </citation>
    <scope>NUCLEOTIDE SEQUENCE</scope>
    <source>
        <strain evidence="1">Expedition CK06-06</strain>
    </source>
</reference>
<dbReference type="AlphaFoldDB" id="X1LLM7"/>
<dbReference type="Gene3D" id="3.60.21.10">
    <property type="match status" value="1"/>
</dbReference>
<dbReference type="EMBL" id="BARV01011021">
    <property type="protein sequence ID" value="GAI03320.1"/>
    <property type="molecule type" value="Genomic_DNA"/>
</dbReference>
<dbReference type="SUPFAM" id="SSF56300">
    <property type="entry name" value="Metallo-dependent phosphatases"/>
    <property type="match status" value="1"/>
</dbReference>
<name>X1LLM7_9ZZZZ</name>
<evidence type="ECO:0008006" key="2">
    <source>
        <dbReference type="Google" id="ProtNLM"/>
    </source>
</evidence>
<sequence>MLPGDSRGGDNGVNTAILSELADEIVKRQVDFAIFSGDLVNGYVDQTALESQLNTWRNIMQPVYDADIGVYVVRWV</sequence>
<dbReference type="InterPro" id="IPR029052">
    <property type="entry name" value="Metallo-depent_PP-like"/>
</dbReference>
<proteinExistence type="predicted"/>